<evidence type="ECO:0008006" key="3">
    <source>
        <dbReference type="Google" id="ProtNLM"/>
    </source>
</evidence>
<dbReference type="SUPFAM" id="SSF53335">
    <property type="entry name" value="S-adenosyl-L-methionine-dependent methyltransferases"/>
    <property type="match status" value="1"/>
</dbReference>
<dbReference type="Pfam" id="PF13489">
    <property type="entry name" value="Methyltransf_23"/>
    <property type="match status" value="1"/>
</dbReference>
<proteinExistence type="predicted"/>
<keyword evidence="2" id="KW-1185">Reference proteome</keyword>
<organism evidence="1 2">
    <name type="scientific">Xylaria multiplex</name>
    <dbReference type="NCBI Taxonomy" id="323545"/>
    <lineage>
        <taxon>Eukaryota</taxon>
        <taxon>Fungi</taxon>
        <taxon>Dikarya</taxon>
        <taxon>Ascomycota</taxon>
        <taxon>Pezizomycotina</taxon>
        <taxon>Sordariomycetes</taxon>
        <taxon>Xylariomycetidae</taxon>
        <taxon>Xylariales</taxon>
        <taxon>Xylariaceae</taxon>
        <taxon>Xylaria</taxon>
    </lineage>
</organism>
<reference evidence="1 2" key="1">
    <citation type="submission" date="2019-12" db="EMBL/GenBank/DDBJ databases">
        <title>Draft genome sequence of the ascomycete Xylaria multiplex DSM 110363.</title>
        <authorList>
            <person name="Buettner E."/>
            <person name="Kellner H."/>
        </authorList>
    </citation>
    <scope>NUCLEOTIDE SEQUENCE [LARGE SCALE GENOMIC DNA]</scope>
    <source>
        <strain evidence="1 2">DSM 110363</strain>
    </source>
</reference>
<gene>
    <name evidence="1" type="ORF">GQX73_g505</name>
</gene>
<dbReference type="EMBL" id="WUBL01000003">
    <property type="protein sequence ID" value="KAF2972982.1"/>
    <property type="molecule type" value="Genomic_DNA"/>
</dbReference>
<dbReference type="InterPro" id="IPR029063">
    <property type="entry name" value="SAM-dependent_MTases_sf"/>
</dbReference>
<name>A0A7C8J3H9_9PEZI</name>
<dbReference type="OrthoDB" id="184880at2759"/>
<dbReference type="InParanoid" id="A0A7C8J3H9"/>
<comment type="caution">
    <text evidence="1">The sequence shown here is derived from an EMBL/GenBank/DDBJ whole genome shotgun (WGS) entry which is preliminary data.</text>
</comment>
<dbReference type="AlphaFoldDB" id="A0A7C8J3H9"/>
<evidence type="ECO:0000313" key="2">
    <source>
        <dbReference type="Proteomes" id="UP000481858"/>
    </source>
</evidence>
<protein>
    <recommendedName>
        <fullName evidence="3">Methyltransferase domain-containing protein</fullName>
    </recommendedName>
</protein>
<evidence type="ECO:0000313" key="1">
    <source>
        <dbReference type="EMBL" id="KAF2972982.1"/>
    </source>
</evidence>
<dbReference type="Proteomes" id="UP000481858">
    <property type="component" value="Unassembled WGS sequence"/>
</dbReference>
<sequence length="248" mass="27133">MHSNQDTAAQHDAIREAIGGLIACPIDVGKQGIRVLDSGTGDGTDITDIKFPKSSHASSISFRIQSITSAWPGEWTKSFDLVHQRLVLGACGSFPFPEAVKNLAALVKPGGWIELIEPDQTCGIGDGQAMRDFITLVTCVFEHMGGNVRYAYNIKRWLQEAGMIDIEERSIPLFLGTSIPDQDLARRTARSTADAMLPLLKYLEMKGCPPPLQQNALDTLSERLHAELLSQGGFYPLRVIYGRAPPDL</sequence>
<dbReference type="Gene3D" id="3.40.50.150">
    <property type="entry name" value="Vaccinia Virus protein VP39"/>
    <property type="match status" value="1"/>
</dbReference>
<accession>A0A7C8J3H9</accession>